<dbReference type="Pfam" id="PF12762">
    <property type="entry name" value="DDE_Tnp_IS1595"/>
    <property type="match status" value="1"/>
</dbReference>
<feature type="domain" description="ISXO2-like transposase" evidence="1">
    <location>
        <begin position="1"/>
        <end position="126"/>
    </location>
</feature>
<dbReference type="OrthoDB" id="10052789at2759"/>
<proteinExistence type="predicted"/>
<organism evidence="2 3">
    <name type="scientific">Brachionus calyciflorus</name>
    <dbReference type="NCBI Taxonomy" id="104777"/>
    <lineage>
        <taxon>Eukaryota</taxon>
        <taxon>Metazoa</taxon>
        <taxon>Spiralia</taxon>
        <taxon>Gnathifera</taxon>
        <taxon>Rotifera</taxon>
        <taxon>Eurotatoria</taxon>
        <taxon>Monogononta</taxon>
        <taxon>Pseudotrocha</taxon>
        <taxon>Ploima</taxon>
        <taxon>Brachionidae</taxon>
        <taxon>Brachionus</taxon>
    </lineage>
</organism>
<dbReference type="Proteomes" id="UP000663879">
    <property type="component" value="Unassembled WGS sequence"/>
</dbReference>
<dbReference type="InterPro" id="IPR024445">
    <property type="entry name" value="Tnp_ISXO2-like"/>
</dbReference>
<dbReference type="EMBL" id="CAJNOC010009923">
    <property type="protein sequence ID" value="CAF1134524.1"/>
    <property type="molecule type" value="Genomic_DNA"/>
</dbReference>
<protein>
    <recommendedName>
        <fullName evidence="1">ISXO2-like transposase domain-containing protein</fullName>
    </recommendedName>
</protein>
<evidence type="ECO:0000313" key="3">
    <source>
        <dbReference type="Proteomes" id="UP000663879"/>
    </source>
</evidence>
<dbReference type="SMART" id="SM01126">
    <property type="entry name" value="DDE_Tnp_IS1595"/>
    <property type="match status" value="1"/>
</dbReference>
<name>A0A814RIX8_9BILA</name>
<gene>
    <name evidence="2" type="ORF">OXX778_LOCUS22625</name>
</gene>
<accession>A0A814RIX8</accession>
<dbReference type="PANTHER" id="PTHR47163:SF2">
    <property type="entry name" value="SI:DKEY-17M8.2"/>
    <property type="match status" value="1"/>
</dbReference>
<dbReference type="PANTHER" id="PTHR47163">
    <property type="entry name" value="DDE_TNP_IS1595 DOMAIN-CONTAINING PROTEIN"/>
    <property type="match status" value="1"/>
</dbReference>
<dbReference type="InterPro" id="IPR053164">
    <property type="entry name" value="IS1016-like_transposase"/>
</dbReference>
<feature type="non-terminal residue" evidence="2">
    <location>
        <position position="173"/>
    </location>
</feature>
<keyword evidence="3" id="KW-1185">Reference proteome</keyword>
<sequence length="173" mass="20113">MFEGSWILGMIDLGTEEAPNPIEDFRLELCPNNSRDGQTLLALINKHVEKGSTIITDCWKGYNGLEENGFEHLTVNNNYNFVEPNTYAHTKTVEANWRPLKKKLLKTGVRKENLAFHMCECLWRRKQRSQKKGEFEALLEDIRNLHYRNYSPWSPCAFICFSGLGTCAYTEFR</sequence>
<evidence type="ECO:0000259" key="1">
    <source>
        <dbReference type="SMART" id="SM01126"/>
    </source>
</evidence>
<comment type="caution">
    <text evidence="2">The sequence shown here is derived from an EMBL/GenBank/DDBJ whole genome shotgun (WGS) entry which is preliminary data.</text>
</comment>
<reference evidence="2" key="1">
    <citation type="submission" date="2021-02" db="EMBL/GenBank/DDBJ databases">
        <authorList>
            <person name="Nowell W R."/>
        </authorList>
    </citation>
    <scope>NUCLEOTIDE SEQUENCE</scope>
    <source>
        <strain evidence="2">Ploen Becks lab</strain>
    </source>
</reference>
<evidence type="ECO:0000313" key="2">
    <source>
        <dbReference type="EMBL" id="CAF1134524.1"/>
    </source>
</evidence>
<dbReference type="AlphaFoldDB" id="A0A814RIX8"/>